<name>A0A846U6D4_9MICC</name>
<keyword evidence="1" id="KW-1133">Transmembrane helix</keyword>
<evidence type="ECO:0000256" key="1">
    <source>
        <dbReference type="SAM" id="Phobius"/>
    </source>
</evidence>
<keyword evidence="1" id="KW-0812">Transmembrane</keyword>
<feature type="transmembrane region" description="Helical" evidence="1">
    <location>
        <begin position="6"/>
        <end position="27"/>
    </location>
</feature>
<evidence type="ECO:0000313" key="2">
    <source>
        <dbReference type="EMBL" id="NKE09196.1"/>
    </source>
</evidence>
<organism evidence="2 3">
    <name type="scientific">Kocuria subflava</name>
    <dbReference type="NCBI Taxonomy" id="1736139"/>
    <lineage>
        <taxon>Bacteria</taxon>
        <taxon>Bacillati</taxon>
        <taxon>Actinomycetota</taxon>
        <taxon>Actinomycetes</taxon>
        <taxon>Micrococcales</taxon>
        <taxon>Micrococcaceae</taxon>
        <taxon>Kocuria</taxon>
    </lineage>
</organism>
<dbReference type="AlphaFoldDB" id="A0A846U6D4"/>
<reference evidence="2 3" key="1">
    <citation type="submission" date="2020-02" db="EMBL/GenBank/DDBJ databases">
        <authorList>
            <person name="Sun Q."/>
        </authorList>
    </citation>
    <scope>NUCLEOTIDE SEQUENCE [LARGE SCALE GENOMIC DNA]</scope>
    <source>
        <strain evidence="2 3">YIM 13062</strain>
    </source>
</reference>
<sequence length="545" mass="57519">MNTASAFGALGVTGLLAIVVVAGLISWSRSRRRRGEIQGTAAEQRFGPGGQPVQAQTQAPQANAPLPLPELHRRAGEALVATDNAVQSADQELAFAQLQFGDDAVAPYQRALQEAKDHLQRSFALQQKLEDSIPDTEAEQRAWIAEILDRCQQAKTPLAQHREDFSQLRALESTAQEAGNAVVAAVDALGPDMQRAQTTLDRLAQRYLDSAWQTLPENLTQAGERIAFVRTAAQQAEQHLSSGQRSQAAVEVRAAGLAATQARDLVDSVQRGAQDLERADQSLRDAIAVAHRDVAEAEATAQVAMRTELTGTAAGVRSVLTGIEAELAGGRFDPYALSHRLSVVTTELEKALAGLREEHERDRAARATLDRTMVSAQAAVTQAHDYVGARRGGIQAQSRTHLSEAERHLAEAQRLRNTEPSTALNHANEAIRLATASHQEAQQDVSGFGGGPDASGGWGMGGAGWNGGYRRSHHRGLSGTMRGMGGFGGPGLGGAVLGGILLGSVLDGMGDDDGAISQSFGGGFGDSHISGDFLGGLGDFGGFDF</sequence>
<dbReference type="EMBL" id="JAAVUN010000006">
    <property type="protein sequence ID" value="NKE09196.1"/>
    <property type="molecule type" value="Genomic_DNA"/>
</dbReference>
<proteinExistence type="predicted"/>
<keyword evidence="1" id="KW-0472">Membrane</keyword>
<evidence type="ECO:0000313" key="3">
    <source>
        <dbReference type="Proteomes" id="UP000521379"/>
    </source>
</evidence>
<gene>
    <name evidence="2" type="ORF">GTW58_04415</name>
</gene>
<dbReference type="RefSeq" id="WP_119933217.1">
    <property type="nucleotide sequence ID" value="NZ_JAAVUN010000006.1"/>
</dbReference>
<accession>A0A846U6D4</accession>
<protein>
    <submittedName>
        <fullName evidence="2">TPM domain-containing protein</fullName>
    </submittedName>
</protein>
<comment type="caution">
    <text evidence="2">The sequence shown here is derived from an EMBL/GenBank/DDBJ whole genome shotgun (WGS) entry which is preliminary data.</text>
</comment>
<keyword evidence="3" id="KW-1185">Reference proteome</keyword>
<dbReference type="Proteomes" id="UP000521379">
    <property type="component" value="Unassembled WGS sequence"/>
</dbReference>